<dbReference type="PANTHER" id="PTHR10492:SF57">
    <property type="entry name" value="ATP-DEPENDENT DNA HELICASE"/>
    <property type="match status" value="1"/>
</dbReference>
<dbReference type="PANTHER" id="PTHR10492">
    <property type="match status" value="1"/>
</dbReference>
<reference evidence="1" key="1">
    <citation type="submission" date="2015-07" db="EMBL/GenBank/DDBJ databases">
        <title>MeaNS - Measles Nucleotide Surveillance Program.</title>
        <authorList>
            <person name="Tran T."/>
            <person name="Druce J."/>
        </authorList>
    </citation>
    <scope>NUCLEOTIDE SEQUENCE</scope>
    <source>
        <strain evidence="1">UCB-OBI-ISO-001</strain>
        <tissue evidence="1">Gonad</tissue>
    </source>
</reference>
<organism evidence="1">
    <name type="scientific">Octopus bimaculoides</name>
    <name type="common">California two-spotted octopus</name>
    <dbReference type="NCBI Taxonomy" id="37653"/>
    <lineage>
        <taxon>Eukaryota</taxon>
        <taxon>Metazoa</taxon>
        <taxon>Spiralia</taxon>
        <taxon>Lophotrochozoa</taxon>
        <taxon>Mollusca</taxon>
        <taxon>Cephalopoda</taxon>
        <taxon>Coleoidea</taxon>
        <taxon>Octopodiformes</taxon>
        <taxon>Octopoda</taxon>
        <taxon>Incirrata</taxon>
        <taxon>Octopodidae</taxon>
        <taxon>Octopus</taxon>
    </lineage>
</organism>
<proteinExistence type="predicted"/>
<dbReference type="EMBL" id="KQ426291">
    <property type="protein sequence ID" value="KOF68431.1"/>
    <property type="molecule type" value="Genomic_DNA"/>
</dbReference>
<dbReference type="InterPro" id="IPR027417">
    <property type="entry name" value="P-loop_NTPase"/>
</dbReference>
<name>A0A0L8FUQ7_OCTBM</name>
<accession>A0A0L8FUQ7</accession>
<dbReference type="SUPFAM" id="SSF52540">
    <property type="entry name" value="P-loop containing nucleoside triphosphate hydrolases"/>
    <property type="match status" value="1"/>
</dbReference>
<protein>
    <submittedName>
        <fullName evidence="1">Uncharacterized protein</fullName>
    </submittedName>
</protein>
<gene>
    <name evidence="1" type="ORF">OCBIM_22007322mg</name>
</gene>
<dbReference type="AlphaFoldDB" id="A0A0L8FUQ7"/>
<sequence length="283" mass="31863">MRNVTVDELNASIKHSVLRHHVKTLQLSTNMRSRLSRHQPAELFAEQLLKFDEGRLPIDEEQFLTLNPMCNSTHSIDDLVAEIFPNFLHNYNNTDWICEQAILDPKNVAVHSINNRLLNKLPGEIFTYNSTDSIVDDRDSVNYPIKFLNLLEPPAEKKMTPIVLLCNLSQPKLCNGTRLIVHKLVRNCIEANILTGCGEGVTVFIPHIPVIPFNVPFQFKCINKSQGQALKVAGLQLQEPYFSHGQLCVGASCVGAKANLFAYAPQNKTKNIVYKEIFTLNAT</sequence>
<evidence type="ECO:0000313" key="1">
    <source>
        <dbReference type="EMBL" id="KOF68431.1"/>
    </source>
</evidence>
<dbReference type="OrthoDB" id="272985at2759"/>